<dbReference type="Proteomes" id="UP001529514">
    <property type="component" value="Chromosome"/>
</dbReference>
<feature type="signal peptide" evidence="1">
    <location>
        <begin position="1"/>
        <end position="22"/>
    </location>
</feature>
<dbReference type="InterPro" id="IPR054536">
    <property type="entry name" value="HphA_C"/>
</dbReference>
<proteinExistence type="predicted"/>
<dbReference type="Gene3D" id="2.40.160.90">
    <property type="match status" value="1"/>
</dbReference>
<reference evidence="3 4" key="1">
    <citation type="submission" date="2023-10" db="EMBL/GenBank/DDBJ databases">
        <title>Xenorhabdus taiwanensis sp. nov., a symbiotic bacterium associated with the entomopathogenic nematode Steinernema taiwanensis.</title>
        <authorList>
            <person name="Tseng C.T."/>
            <person name="Shu H.Y."/>
            <person name="Chen M.H."/>
            <person name="Fang Y.J."/>
            <person name="Wu T.L."/>
            <person name="Lin Y.C."/>
            <person name="Huang C.J."/>
        </authorList>
    </citation>
    <scope>NUCLEOTIDE SEQUENCE [LARGE SCALE GENOMIC DNA]</scope>
    <source>
        <strain evidence="3 4">TCT-1</strain>
    </source>
</reference>
<dbReference type="SUPFAM" id="SSF56925">
    <property type="entry name" value="OMPA-like"/>
    <property type="match status" value="1"/>
</dbReference>
<evidence type="ECO:0000256" key="1">
    <source>
        <dbReference type="SAM" id="SignalP"/>
    </source>
</evidence>
<keyword evidence="1" id="KW-0732">Signal</keyword>
<name>A0ABM8K132_9GAMM</name>
<sequence length="187" mass="20706">MKKLNILIAMLSIIGFTTQVQAKITDNISQQETTPHFLLEQEKGEIYLGEWAQKTPDKSDIIHTVFDTSKNIATKQPISGTAIYKVRGFNQEDPSHTPLVGKLTADFDTNQLDGSLSNSSLKIDINAHINEEARFLGNARARGSINKKGVTYGKFTGDSASFLTGGNAIFFGKDKYRYVLFNGDKQK</sequence>
<dbReference type="EMBL" id="AP028978">
    <property type="protein sequence ID" value="BET98668.1"/>
    <property type="molecule type" value="Genomic_DNA"/>
</dbReference>
<evidence type="ECO:0000313" key="3">
    <source>
        <dbReference type="EMBL" id="BET98668.1"/>
    </source>
</evidence>
<organism evidence="3 4">
    <name type="scientific">Xenorhabdus taiwanensis</name>
    <dbReference type="NCBI Taxonomy" id="3085177"/>
    <lineage>
        <taxon>Bacteria</taxon>
        <taxon>Pseudomonadati</taxon>
        <taxon>Pseudomonadota</taxon>
        <taxon>Gammaproteobacteria</taxon>
        <taxon>Enterobacterales</taxon>
        <taxon>Morganellaceae</taxon>
        <taxon>Xenorhabdus</taxon>
    </lineage>
</organism>
<dbReference type="RefSeq" id="WP_374052107.1">
    <property type="nucleotide sequence ID" value="NZ_AP028978.1"/>
</dbReference>
<keyword evidence="4" id="KW-1185">Reference proteome</keyword>
<protein>
    <recommendedName>
        <fullName evidence="2">HphA C-terminal domain-containing protein</fullName>
    </recommendedName>
</protein>
<gene>
    <name evidence="3" type="ORF">TCT1_35890</name>
</gene>
<dbReference type="InterPro" id="IPR011250">
    <property type="entry name" value="OMP/PagP_B-barrel"/>
</dbReference>
<accession>A0ABM8K132</accession>
<feature type="domain" description="HphA C-terminal" evidence="2">
    <location>
        <begin position="76"/>
        <end position="158"/>
    </location>
</feature>
<dbReference type="Pfam" id="PF22829">
    <property type="entry name" value="HphA_C"/>
    <property type="match status" value="1"/>
</dbReference>
<evidence type="ECO:0000259" key="2">
    <source>
        <dbReference type="Pfam" id="PF22829"/>
    </source>
</evidence>
<feature type="chain" id="PRO_5045429119" description="HphA C-terminal domain-containing protein" evidence="1">
    <location>
        <begin position="23"/>
        <end position="187"/>
    </location>
</feature>
<evidence type="ECO:0000313" key="4">
    <source>
        <dbReference type="Proteomes" id="UP001529514"/>
    </source>
</evidence>